<evidence type="ECO:0000256" key="3">
    <source>
        <dbReference type="ARBA" id="ARBA00022547"/>
    </source>
</evidence>
<evidence type="ECO:0000256" key="11">
    <source>
        <dbReference type="ARBA" id="ARBA00025614"/>
    </source>
</evidence>
<dbReference type="HAMAP" id="MF_01398">
    <property type="entry name" value="ATP_synth_b_bprime"/>
    <property type="match status" value="1"/>
</dbReference>
<evidence type="ECO:0000313" key="15">
    <source>
        <dbReference type="EMBL" id="WOX05600.1"/>
    </source>
</evidence>
<dbReference type="GO" id="GO:0046961">
    <property type="term" value="F:proton-transporting ATPase activity, rotational mechanism"/>
    <property type="evidence" value="ECO:0007669"/>
    <property type="project" value="TreeGrafter"/>
</dbReference>
<keyword evidence="2 13" id="KW-0813">Transport</keyword>
<reference evidence="15 16" key="1">
    <citation type="submission" date="2023-10" db="EMBL/GenBank/DDBJ databases">
        <title>Description of Microbulbifer bruguierae sp. nov., isolated from the sediments of mangrove plant Bruguiera sexangula and comparative genomic analyses of the genus Microbulbifer.</title>
        <authorList>
            <person name="Long M."/>
        </authorList>
    </citation>
    <scope>NUCLEOTIDE SEQUENCE [LARGE SCALE GENOMIC DNA]</scope>
    <source>
        <strain evidence="15 16">SPO729</strain>
    </source>
</reference>
<dbReference type="EMBL" id="CP137555">
    <property type="protein sequence ID" value="WOX05600.1"/>
    <property type="molecule type" value="Genomic_DNA"/>
</dbReference>
<gene>
    <name evidence="13" type="primary">atpF</name>
    <name evidence="15" type="ORF">R5R33_00205</name>
</gene>
<feature type="coiled-coil region" evidence="14">
    <location>
        <begin position="59"/>
        <end position="97"/>
    </location>
</feature>
<dbReference type="AlphaFoldDB" id="A0AAU0MY41"/>
<sequence length="253" mass="28729">MELSWSTFLLEIFNFLVLVWILKHFLYRPIQSVIARRQQDIDGRLAEAREKEAQAGQLQKDYEGRLAEWRSEREKSREALETELRSERVRREKLLADELEQQRSKSSAVDARRQGEQRRQLELQALEQGSRFAAKLLEQGAGPETETRLINLFLKSLAEMPEAQRLQLCEQIRDSAKAAPLRVASAHELDAGTRDKIEHGLAACLAREVACRFVEDPDLIAGVQVSLGAWTMGLNVRDELQGFAHLAPESVAG</sequence>
<comment type="function">
    <text evidence="11">Component of the F(0) channel, it forms part of the peripheral stalk, linking F(1) to F(0). The b'-subunit is a diverged and duplicated form of b found in plants and photosynthetic bacteria.</text>
</comment>
<evidence type="ECO:0000256" key="14">
    <source>
        <dbReference type="SAM" id="Coils"/>
    </source>
</evidence>
<name>A0AAU0MY41_9GAMM</name>
<keyword evidence="6 13" id="KW-1133">Transmembrane helix</keyword>
<feature type="transmembrane region" description="Helical" evidence="13">
    <location>
        <begin position="6"/>
        <end position="27"/>
    </location>
</feature>
<keyword evidence="14" id="KW-0175">Coiled coil</keyword>
<dbReference type="InterPro" id="IPR000711">
    <property type="entry name" value="ATPase_OSCP/dsu"/>
</dbReference>
<dbReference type="Proteomes" id="UP001302477">
    <property type="component" value="Chromosome"/>
</dbReference>
<evidence type="ECO:0000256" key="8">
    <source>
        <dbReference type="ARBA" id="ARBA00023136"/>
    </source>
</evidence>
<keyword evidence="5 13" id="KW-0375">Hydrogen ion transport</keyword>
<dbReference type="PANTHER" id="PTHR33445">
    <property type="entry name" value="ATP SYNTHASE SUBUNIT B', CHLOROPLASTIC"/>
    <property type="match status" value="1"/>
</dbReference>
<evidence type="ECO:0000256" key="5">
    <source>
        <dbReference type="ARBA" id="ARBA00022781"/>
    </source>
</evidence>
<keyword evidence="8 13" id="KW-0472">Membrane</keyword>
<keyword evidence="7 13" id="KW-0406">Ion transport</keyword>
<dbReference type="GO" id="GO:0046933">
    <property type="term" value="F:proton-transporting ATP synthase activity, rotational mechanism"/>
    <property type="evidence" value="ECO:0007669"/>
    <property type="project" value="UniProtKB-UniRule"/>
</dbReference>
<evidence type="ECO:0000256" key="10">
    <source>
        <dbReference type="ARBA" id="ARBA00025198"/>
    </source>
</evidence>
<dbReference type="RefSeq" id="WP_318954070.1">
    <property type="nucleotide sequence ID" value="NZ_CP137555.1"/>
</dbReference>
<evidence type="ECO:0000256" key="4">
    <source>
        <dbReference type="ARBA" id="ARBA00022692"/>
    </source>
</evidence>
<proteinExistence type="inferred from homology"/>
<evidence type="ECO:0000256" key="13">
    <source>
        <dbReference type="HAMAP-Rule" id="MF_01398"/>
    </source>
</evidence>
<keyword evidence="4 13" id="KW-0812">Transmembrane</keyword>
<evidence type="ECO:0000313" key="16">
    <source>
        <dbReference type="Proteomes" id="UP001302477"/>
    </source>
</evidence>
<keyword evidence="16" id="KW-1185">Reference proteome</keyword>
<keyword evidence="13" id="KW-1003">Cell membrane</keyword>
<dbReference type="KEGG" id="mpaf:R5R33_00205"/>
<evidence type="ECO:0000256" key="1">
    <source>
        <dbReference type="ARBA" id="ARBA00005513"/>
    </source>
</evidence>
<comment type="subunit">
    <text evidence="13">F-type ATPases have 2 components, F(1) - the catalytic core - and F(0) - the membrane proton channel. F(1) has five subunits: alpha(3), beta(3), gamma(1), delta(1), epsilon(1). F(0) has three main subunits: a(1), b(2) and c(10-14). The alpha and beta chains form an alternating ring which encloses part of the gamma chain. F(1) is attached to F(0) by a central stalk formed by the gamma and epsilon chains, while a peripheral stalk is formed by the delta and b chains.</text>
</comment>
<dbReference type="InterPro" id="IPR050059">
    <property type="entry name" value="ATP_synthase_B_chain"/>
</dbReference>
<dbReference type="CDD" id="cd06503">
    <property type="entry name" value="ATP-synt_Fo_b"/>
    <property type="match status" value="1"/>
</dbReference>
<dbReference type="GO" id="GO:0045259">
    <property type="term" value="C:proton-transporting ATP synthase complex"/>
    <property type="evidence" value="ECO:0007669"/>
    <property type="project" value="UniProtKB-KW"/>
</dbReference>
<accession>A0AAU0MY41</accession>
<evidence type="ECO:0000256" key="9">
    <source>
        <dbReference type="ARBA" id="ARBA00023310"/>
    </source>
</evidence>
<keyword evidence="3 13" id="KW-0138">CF(0)</keyword>
<evidence type="ECO:0000256" key="6">
    <source>
        <dbReference type="ARBA" id="ARBA00022989"/>
    </source>
</evidence>
<dbReference type="Pfam" id="PF00213">
    <property type="entry name" value="OSCP"/>
    <property type="match status" value="1"/>
</dbReference>
<organism evidence="15 16">
    <name type="scientific">Microbulbifer pacificus</name>
    <dbReference type="NCBI Taxonomy" id="407164"/>
    <lineage>
        <taxon>Bacteria</taxon>
        <taxon>Pseudomonadati</taxon>
        <taxon>Pseudomonadota</taxon>
        <taxon>Gammaproteobacteria</taxon>
        <taxon>Cellvibrionales</taxon>
        <taxon>Microbulbiferaceae</taxon>
        <taxon>Microbulbifer</taxon>
    </lineage>
</organism>
<dbReference type="InterPro" id="IPR002146">
    <property type="entry name" value="ATP_synth_b/b'su_bac/chlpt"/>
</dbReference>
<dbReference type="Pfam" id="PF00430">
    <property type="entry name" value="ATP-synt_B"/>
    <property type="match status" value="1"/>
</dbReference>
<protein>
    <recommendedName>
        <fullName evidence="13">ATP synthase subunit b</fullName>
    </recommendedName>
    <alternativeName>
        <fullName evidence="13">ATP synthase F(0) sector subunit b</fullName>
    </alternativeName>
    <alternativeName>
        <fullName evidence="13">ATPase subunit I</fullName>
    </alternativeName>
    <alternativeName>
        <fullName evidence="13">F-type ATPase subunit b</fullName>
        <shortName evidence="13">F-ATPase subunit b</shortName>
    </alternativeName>
</protein>
<dbReference type="GO" id="GO:0012505">
    <property type="term" value="C:endomembrane system"/>
    <property type="evidence" value="ECO:0007669"/>
    <property type="project" value="UniProtKB-SubCell"/>
</dbReference>
<dbReference type="GO" id="GO:0005886">
    <property type="term" value="C:plasma membrane"/>
    <property type="evidence" value="ECO:0007669"/>
    <property type="project" value="UniProtKB-SubCell"/>
</dbReference>
<evidence type="ECO:0000256" key="12">
    <source>
        <dbReference type="ARBA" id="ARBA00037847"/>
    </source>
</evidence>
<evidence type="ECO:0000256" key="7">
    <source>
        <dbReference type="ARBA" id="ARBA00023065"/>
    </source>
</evidence>
<comment type="subcellular location">
    <subcellularLocation>
        <location evidence="13">Cell membrane</location>
        <topology evidence="13">Single-pass membrane protein</topology>
    </subcellularLocation>
    <subcellularLocation>
        <location evidence="12">Endomembrane system</location>
        <topology evidence="12">Single-pass membrane protein</topology>
    </subcellularLocation>
</comment>
<dbReference type="PANTHER" id="PTHR33445:SF2">
    <property type="entry name" value="ATP SYNTHASE SUBUNIT B', CHLOROPLASTIC"/>
    <property type="match status" value="1"/>
</dbReference>
<comment type="similarity">
    <text evidence="1 13">Belongs to the ATPase B chain family.</text>
</comment>
<keyword evidence="9 13" id="KW-0066">ATP synthesis</keyword>
<comment type="function">
    <text evidence="10 13">F(1)F(0) ATP synthase produces ATP from ADP in the presence of a proton or sodium gradient. F-type ATPases consist of two structural domains, F(1) containing the extramembraneous catalytic core and F(0) containing the membrane proton channel, linked together by a central stalk and a peripheral stalk. During catalysis, ATP synthesis in the catalytic domain of F(1) is coupled via a rotary mechanism of the central stalk subunits to proton translocation.</text>
</comment>
<evidence type="ECO:0000256" key="2">
    <source>
        <dbReference type="ARBA" id="ARBA00022448"/>
    </source>
</evidence>